<feature type="transmembrane region" description="Helical" evidence="1">
    <location>
        <begin position="7"/>
        <end position="27"/>
    </location>
</feature>
<dbReference type="RefSeq" id="WP_015098538.1">
    <property type="nucleotide sequence ID" value="NC_019673.1"/>
</dbReference>
<reference evidence="3 4" key="1">
    <citation type="journal article" date="2012" name="BMC Genomics">
        <title>Complete genome sequence of Saccharothrix espanaensis DSM 44229T and comparison to the other completely sequenced Pseudonocardiaceae.</title>
        <authorList>
            <person name="Strobel T."/>
            <person name="Al-Dilaimi A."/>
            <person name="Blom J."/>
            <person name="Gessner A."/>
            <person name="Kalinowski J."/>
            <person name="Luzhetska M."/>
            <person name="Puhler A."/>
            <person name="Szczepanowski R."/>
            <person name="Bechthold A."/>
            <person name="Ruckert C."/>
        </authorList>
    </citation>
    <scope>NUCLEOTIDE SEQUENCE [LARGE SCALE GENOMIC DNA]</scope>
    <source>
        <strain evidence="4">ATCC 51144 / DSM 44229 / JCM 9112 / NBRC 15066 / NRRL 15764</strain>
    </source>
</reference>
<evidence type="ECO:0000259" key="2">
    <source>
        <dbReference type="Pfam" id="PF01882"/>
    </source>
</evidence>
<accession>K0JPA1</accession>
<feature type="transmembrane region" description="Helical" evidence="1">
    <location>
        <begin position="39"/>
        <end position="61"/>
    </location>
</feature>
<proteinExistence type="predicted"/>
<evidence type="ECO:0000313" key="3">
    <source>
        <dbReference type="EMBL" id="CCH28425.1"/>
    </source>
</evidence>
<dbReference type="AlphaFoldDB" id="K0JPA1"/>
<protein>
    <recommendedName>
        <fullName evidence="2">DUF58 domain-containing protein</fullName>
    </recommendedName>
</protein>
<dbReference type="eggNOG" id="COG1721">
    <property type="taxonomic scope" value="Bacteria"/>
</dbReference>
<dbReference type="STRING" id="1179773.BN6_10990"/>
<keyword evidence="4" id="KW-1185">Reference proteome</keyword>
<keyword evidence="1" id="KW-0812">Transmembrane</keyword>
<gene>
    <name evidence="3" type="ordered locus">BN6_10990</name>
</gene>
<feature type="domain" description="DUF58" evidence="2">
    <location>
        <begin position="194"/>
        <end position="277"/>
    </location>
</feature>
<sequence>MRRLADLLTVITPLGRVVALGSVLLWWVGAQLGWTELVLAGATGLVVFGLACLLTLGRAALRVRVELDRQRVVVGRQVNCTVDIAQTTAGRLLPLTLELPVGEQVEVFDVLGGGRRAFPIPTRKRGVIAVGPATTVRGDPLGLLRRTVTWTDPVELFAHPVTVPLDSLAAGLLRDLEGRATTDLSMSDLAFHALREYAPGDDHRHIHWRSSAKLAAPGRFLVRQYQDTRRAHLAVVVDGSAGSYPDPEHFETAVSAGASIAARAITDEVETTVLAAGHVAHRAGLRPAMDALTRCDLGSEPLAELVSRTVRIMPDVTTAVVVTGPKPTFVELQSVMAAFASEVRTVVVRVDHENRTALTGDVLTLRELSDLPMLLSGGGLG</sequence>
<dbReference type="Pfam" id="PF01882">
    <property type="entry name" value="DUF58"/>
    <property type="match status" value="1"/>
</dbReference>
<dbReference type="PANTHER" id="PTHR34351:SF2">
    <property type="entry name" value="DUF58 DOMAIN-CONTAINING PROTEIN"/>
    <property type="match status" value="1"/>
</dbReference>
<dbReference type="Proteomes" id="UP000006281">
    <property type="component" value="Chromosome"/>
</dbReference>
<dbReference type="KEGG" id="sesp:BN6_10990"/>
<dbReference type="InterPro" id="IPR002881">
    <property type="entry name" value="DUF58"/>
</dbReference>
<dbReference type="OrthoDB" id="9812729at2"/>
<keyword evidence="1" id="KW-1133">Transmembrane helix</keyword>
<dbReference type="HOGENOM" id="CLU_026152_4_1_11"/>
<dbReference type="PATRIC" id="fig|1179773.3.peg.1100"/>
<name>K0JPA1_SACES</name>
<dbReference type="EMBL" id="HE804045">
    <property type="protein sequence ID" value="CCH28425.1"/>
    <property type="molecule type" value="Genomic_DNA"/>
</dbReference>
<dbReference type="BioCyc" id="SESP1179773:BN6_RS05415-MONOMER"/>
<evidence type="ECO:0000256" key="1">
    <source>
        <dbReference type="SAM" id="Phobius"/>
    </source>
</evidence>
<organism evidence="3 4">
    <name type="scientific">Saccharothrix espanaensis (strain ATCC 51144 / DSM 44229 / JCM 9112 / NBRC 15066 / NRRL 15764)</name>
    <dbReference type="NCBI Taxonomy" id="1179773"/>
    <lineage>
        <taxon>Bacteria</taxon>
        <taxon>Bacillati</taxon>
        <taxon>Actinomycetota</taxon>
        <taxon>Actinomycetes</taxon>
        <taxon>Pseudonocardiales</taxon>
        <taxon>Pseudonocardiaceae</taxon>
        <taxon>Saccharothrix</taxon>
    </lineage>
</organism>
<dbReference type="PANTHER" id="PTHR34351">
    <property type="entry name" value="SLR1927 PROTEIN-RELATED"/>
    <property type="match status" value="1"/>
</dbReference>
<evidence type="ECO:0000313" key="4">
    <source>
        <dbReference type="Proteomes" id="UP000006281"/>
    </source>
</evidence>
<keyword evidence="1" id="KW-0472">Membrane</keyword>